<accession>A0A2S7ELL6</accession>
<evidence type="ECO:0000313" key="2">
    <source>
        <dbReference type="Proteomes" id="UP000239939"/>
    </source>
</evidence>
<keyword evidence="2" id="KW-1185">Reference proteome</keyword>
<dbReference type="EMBL" id="MDEJ01000105">
    <property type="protein sequence ID" value="PPU91139.1"/>
    <property type="molecule type" value="Genomic_DNA"/>
</dbReference>
<gene>
    <name evidence="1" type="ORF">XpopCFBP1817_15205</name>
</gene>
<evidence type="ECO:0000313" key="1">
    <source>
        <dbReference type="EMBL" id="PPU91139.1"/>
    </source>
</evidence>
<proteinExistence type="predicted"/>
<sequence length="62" mass="6960">MRPIAIDEPWRPAVRPHVWLAARHGMLVINMSTARGQTMGDLITGRAPALDPHPSYRAERFA</sequence>
<reference evidence="2" key="1">
    <citation type="submission" date="2016-08" db="EMBL/GenBank/DDBJ databases">
        <authorList>
            <person name="Merda D."/>
            <person name="Briand M."/>
            <person name="Taghouti G."/>
            <person name="Carrere S."/>
            <person name="Gouzy J."/>
            <person name="Portier P."/>
            <person name="Jacques M.-A."/>
            <person name="Fischer-Le Saux M."/>
        </authorList>
    </citation>
    <scope>NUCLEOTIDE SEQUENCE [LARGE SCALE GENOMIC DNA]</scope>
    <source>
        <strain evidence="2">CFBP1817</strain>
    </source>
</reference>
<dbReference type="AlphaFoldDB" id="A0A2S7ELL6"/>
<dbReference type="Proteomes" id="UP000239939">
    <property type="component" value="Unassembled WGS sequence"/>
</dbReference>
<comment type="caution">
    <text evidence="1">The sequence shown here is derived from an EMBL/GenBank/DDBJ whole genome shotgun (WGS) entry which is preliminary data.</text>
</comment>
<protein>
    <submittedName>
        <fullName evidence="1">FAD-dependent oxidoreductase</fullName>
    </submittedName>
</protein>
<organism evidence="1 2">
    <name type="scientific">Xanthomonas populi</name>
    <dbReference type="NCBI Taxonomy" id="53414"/>
    <lineage>
        <taxon>Bacteria</taxon>
        <taxon>Pseudomonadati</taxon>
        <taxon>Pseudomonadota</taxon>
        <taxon>Gammaproteobacteria</taxon>
        <taxon>Lysobacterales</taxon>
        <taxon>Lysobacteraceae</taxon>
        <taxon>Xanthomonas</taxon>
    </lineage>
</organism>
<name>A0A2S7ELL6_9XANT</name>